<reference evidence="4" key="1">
    <citation type="submission" date="2017-05" db="EMBL/GenBank/DDBJ databases">
        <authorList>
            <consortium name="The Broad Institute Genomics Platform"/>
            <consortium name="The Broad Institute Genomic Center for Infectious Diseases"/>
            <person name="Earl A."/>
            <person name="Manson A."/>
            <person name="Schwartman J."/>
            <person name="Gilmore M."/>
            <person name="Abouelleil A."/>
            <person name="Cao P."/>
            <person name="Chapman S."/>
            <person name="Cusick C."/>
            <person name="Shea T."/>
            <person name="Young S."/>
            <person name="Neafsey D."/>
            <person name="Nusbaum C."/>
            <person name="Birren B."/>
        </authorList>
    </citation>
    <scope>NUCLEOTIDE SEQUENCE</scope>
    <source>
        <strain evidence="4">9D6_DIV0238</strain>
    </source>
</reference>
<feature type="chain" id="PRO_5042826397" description="DUF4352 domain-containing protein" evidence="2">
    <location>
        <begin position="23"/>
        <end position="361"/>
    </location>
</feature>
<feature type="domain" description="DUF4352" evidence="3">
    <location>
        <begin position="63"/>
        <end position="149"/>
    </location>
</feature>
<keyword evidence="1 2" id="KW-0732">Signal</keyword>
<feature type="signal peptide" evidence="2">
    <location>
        <begin position="1"/>
        <end position="22"/>
    </location>
</feature>
<dbReference type="InterPro" id="IPR029051">
    <property type="entry name" value="DUF4352"/>
</dbReference>
<dbReference type="PROSITE" id="PS51257">
    <property type="entry name" value="PROKAR_LIPOPROTEIN"/>
    <property type="match status" value="1"/>
</dbReference>
<dbReference type="EMBL" id="CP147246">
    <property type="protein sequence ID" value="WYJ94447.1"/>
    <property type="molecule type" value="Genomic_DNA"/>
</dbReference>
<dbReference type="RefSeq" id="WP_207114592.1">
    <property type="nucleotide sequence ID" value="NZ_CP147246.1"/>
</dbReference>
<reference evidence="4" key="2">
    <citation type="submission" date="2024-03" db="EMBL/GenBank/DDBJ databases">
        <title>The Genome Sequence of Enterococcus sp. DIV0238c.</title>
        <authorList>
            <consortium name="The Broad Institute Genomics Platform"/>
            <consortium name="The Broad Institute Microbial Omics Core"/>
            <consortium name="The Broad Institute Genomic Center for Infectious Diseases"/>
            <person name="Earl A."/>
            <person name="Manson A."/>
            <person name="Gilmore M."/>
            <person name="Schwartman J."/>
            <person name="Shea T."/>
            <person name="Abouelleil A."/>
            <person name="Cao P."/>
            <person name="Chapman S."/>
            <person name="Cusick C."/>
            <person name="Young S."/>
            <person name="Neafsey D."/>
            <person name="Nusbaum C."/>
            <person name="Birren B."/>
        </authorList>
    </citation>
    <scope>NUCLEOTIDE SEQUENCE</scope>
    <source>
        <strain evidence="4">9D6_DIV0238</strain>
    </source>
</reference>
<evidence type="ECO:0000313" key="4">
    <source>
        <dbReference type="EMBL" id="WYJ94447.1"/>
    </source>
</evidence>
<evidence type="ECO:0000256" key="2">
    <source>
        <dbReference type="SAM" id="SignalP"/>
    </source>
</evidence>
<dbReference type="Proteomes" id="UP000196151">
    <property type="component" value="Chromosome"/>
</dbReference>
<dbReference type="Pfam" id="PF11611">
    <property type="entry name" value="DUF4352"/>
    <property type="match status" value="1"/>
</dbReference>
<evidence type="ECO:0000313" key="5">
    <source>
        <dbReference type="Proteomes" id="UP000196151"/>
    </source>
</evidence>
<evidence type="ECO:0000256" key="1">
    <source>
        <dbReference type="ARBA" id="ARBA00022729"/>
    </source>
</evidence>
<name>A0AAQ3Y2E8_9ENTE</name>
<dbReference type="InterPro" id="IPR029050">
    <property type="entry name" value="Immunoprotect_excell_Ig-like"/>
</dbReference>
<gene>
    <name evidence="4" type="ORF">A5889_001960</name>
</gene>
<evidence type="ECO:0000259" key="3">
    <source>
        <dbReference type="Pfam" id="PF11611"/>
    </source>
</evidence>
<organism evidence="4 5">
    <name type="scientific">Candidatus Enterococcus dunnyi</name>
    <dbReference type="NCBI Taxonomy" id="1834192"/>
    <lineage>
        <taxon>Bacteria</taxon>
        <taxon>Bacillati</taxon>
        <taxon>Bacillota</taxon>
        <taxon>Bacilli</taxon>
        <taxon>Lactobacillales</taxon>
        <taxon>Enterococcaceae</taxon>
        <taxon>Enterococcus</taxon>
    </lineage>
</organism>
<proteinExistence type="predicted"/>
<dbReference type="Gene3D" id="2.60.40.1240">
    <property type="match status" value="1"/>
</dbReference>
<protein>
    <recommendedName>
        <fullName evidence="3">DUF4352 domain-containing protein</fullName>
    </recommendedName>
</protein>
<accession>A0AAQ3Y2E8</accession>
<sequence length="361" mass="41204">MKKKRGTILGLLLCCVVFTLGACSKENMKEDSSKKAIASSKVASIEIENGTYILPEDGDVTENTGYLALDVKINNIGKDTLNLSLEEINLYDEDDNKISQKDIYTDDENFKKLQFESISGGKSTNGYVIFKVDKNKEYELHYTPNSYLDDKKEDIQIKVETKKYKDTSLDIQKIAESFVNDVFLNKKSENKDIANNIEEEKTSFNVMFSKALEKEFYYYKPSEAELMTNIDAFKNANAKKAKIDYSIKEFYPESATIYVKPETIHFDNLDTDSIISEFVDKNEGKYSDYEKAETDAEKYLLEQLPSKYETTSVSSNDSFSGEGYEIHFTKENGKWKVDTSDSSDNYSFKSLKKAFMGDINS</sequence>
<dbReference type="AlphaFoldDB" id="A0AAQ3Y2E8"/>
<keyword evidence="5" id="KW-1185">Reference proteome</keyword>